<dbReference type="PANTHER" id="PTHR11851:SF186">
    <property type="entry name" value="INACTIVE METALLOPROTEASE YMFF-RELATED"/>
    <property type="match status" value="1"/>
</dbReference>
<name>A0A1Y4SV97_9FIRM</name>
<dbReference type="AlphaFoldDB" id="A0A1Y4SV97"/>
<organism evidence="2 3">
    <name type="scientific">Massilimicrobiota timonensis</name>
    <dbReference type="NCBI Taxonomy" id="1776392"/>
    <lineage>
        <taxon>Bacteria</taxon>
        <taxon>Bacillati</taxon>
        <taxon>Bacillota</taxon>
        <taxon>Erysipelotrichia</taxon>
        <taxon>Erysipelotrichales</taxon>
        <taxon>Erysipelotrichaceae</taxon>
        <taxon>Massilimicrobiota</taxon>
    </lineage>
</organism>
<feature type="domain" description="Peptidase M16 C-terminal" evidence="1">
    <location>
        <begin position="180"/>
        <end position="354"/>
    </location>
</feature>
<dbReference type="GO" id="GO:0046872">
    <property type="term" value="F:metal ion binding"/>
    <property type="evidence" value="ECO:0007669"/>
    <property type="project" value="InterPro"/>
</dbReference>
<comment type="caution">
    <text evidence="2">The sequence shown here is derived from an EMBL/GenBank/DDBJ whole genome shotgun (WGS) entry which is preliminary data.</text>
</comment>
<dbReference type="InterPro" id="IPR007863">
    <property type="entry name" value="Peptidase_M16_C"/>
</dbReference>
<protein>
    <submittedName>
        <fullName evidence="2">Peptidase M16</fullName>
    </submittedName>
</protein>
<dbReference type="SUPFAM" id="SSF63411">
    <property type="entry name" value="LuxS/MPP-like metallohydrolase"/>
    <property type="match status" value="2"/>
</dbReference>
<accession>A0A1Y4SV97</accession>
<evidence type="ECO:0000259" key="1">
    <source>
        <dbReference type="Pfam" id="PF05193"/>
    </source>
</evidence>
<dbReference type="Proteomes" id="UP000195305">
    <property type="component" value="Unassembled WGS sequence"/>
</dbReference>
<sequence>MENVYQMAGYTLHLIPTKKFKTMTISLRLQSPLLKDTTTIRTLLTFVLMAATQDYPSTQSLATYLDENYGASLSTHITTKGQSHIINVATSFVNDAYLPSPEHLLEKQLQLISDLFYHPYLDNDGFHPSIVQLKKKELQEKLQANKDDKFSYSLDKLFEYMGRGQVLGIPSTGYEEEIQNITSQQLYQYLQKCIKEDEKHVYVVGDLPDDIVNVFERILKFPSHCHDYPSAYIFESPRQDLLEVIEKQDITQSKLNLGYQIQCDFTSPSHYAFTVFNAIFGGFSQSRLFKVVREKHSLCYYVSSSYDAFNGMMIVNAGIEANDYRKTLHLIGEQLADIQAGHVNNDELYLAKIMLVNALKKTNDEAGSMIALAYNRDITHIRETSEEYIEKLMNVTLEEIVDVAKKVELDTIYFLTGKEFHESH</sequence>
<dbReference type="RefSeq" id="WP_087359489.1">
    <property type="nucleotide sequence ID" value="NZ_NFLJ01000039.1"/>
</dbReference>
<dbReference type="Gene3D" id="3.30.830.10">
    <property type="entry name" value="Metalloenzyme, LuxS/M16 peptidase-like"/>
    <property type="match status" value="2"/>
</dbReference>
<keyword evidence="3" id="KW-1185">Reference proteome</keyword>
<dbReference type="EMBL" id="NFLJ01000039">
    <property type="protein sequence ID" value="OUQ32901.1"/>
    <property type="molecule type" value="Genomic_DNA"/>
</dbReference>
<evidence type="ECO:0000313" key="2">
    <source>
        <dbReference type="EMBL" id="OUQ32901.1"/>
    </source>
</evidence>
<dbReference type="InterPro" id="IPR011249">
    <property type="entry name" value="Metalloenz_LuxS/M16"/>
</dbReference>
<dbReference type="NCBIfam" id="NF047422">
    <property type="entry name" value="YfmF_fam"/>
    <property type="match status" value="1"/>
</dbReference>
<dbReference type="OrthoDB" id="9762085at2"/>
<evidence type="ECO:0000313" key="3">
    <source>
        <dbReference type="Proteomes" id="UP000195305"/>
    </source>
</evidence>
<proteinExistence type="predicted"/>
<gene>
    <name evidence="2" type="ORF">B5E75_11855</name>
</gene>
<dbReference type="PANTHER" id="PTHR11851">
    <property type="entry name" value="METALLOPROTEASE"/>
    <property type="match status" value="1"/>
</dbReference>
<dbReference type="Pfam" id="PF05193">
    <property type="entry name" value="Peptidase_M16_C"/>
    <property type="match status" value="1"/>
</dbReference>
<reference evidence="2 3" key="1">
    <citation type="journal article" date="2018" name="BMC Genomics">
        <title>Whole genome sequencing and function prediction of 133 gut anaerobes isolated from chicken caecum in pure cultures.</title>
        <authorList>
            <person name="Medvecky M."/>
            <person name="Cejkova D."/>
            <person name="Polansky O."/>
            <person name="Karasova D."/>
            <person name="Kubasova T."/>
            <person name="Cizek A."/>
            <person name="Rychlik I."/>
        </authorList>
    </citation>
    <scope>NUCLEOTIDE SEQUENCE [LARGE SCALE GENOMIC DNA]</scope>
    <source>
        <strain evidence="2 3">An13</strain>
    </source>
</reference>
<dbReference type="InterPro" id="IPR050361">
    <property type="entry name" value="MPP/UQCRC_Complex"/>
</dbReference>